<dbReference type="GO" id="GO:0005315">
    <property type="term" value="F:phosphate transmembrane transporter activity"/>
    <property type="evidence" value="ECO:0007669"/>
    <property type="project" value="InterPro"/>
</dbReference>
<dbReference type="NCBIfam" id="TIGR02138">
    <property type="entry name" value="phosphate_pstC"/>
    <property type="match status" value="1"/>
</dbReference>
<gene>
    <name evidence="8" type="ORF">CFX0092_B0018</name>
</gene>
<comment type="function">
    <text evidence="6">Part of the binding-protein-dependent transport system for phosphate; probably responsible for the translocation of the substrate across the membrane.</text>
</comment>
<dbReference type="GO" id="GO:0005886">
    <property type="term" value="C:plasma membrane"/>
    <property type="evidence" value="ECO:0007669"/>
    <property type="project" value="UniProtKB-SubCell"/>
</dbReference>
<evidence type="ECO:0000256" key="6">
    <source>
        <dbReference type="RuleBase" id="RU363054"/>
    </source>
</evidence>
<feature type="transmembrane region" description="Helical" evidence="5">
    <location>
        <begin position="170"/>
        <end position="189"/>
    </location>
</feature>
<feature type="transmembrane region" description="Helical" evidence="5">
    <location>
        <begin position="288"/>
        <end position="308"/>
    </location>
</feature>
<evidence type="ECO:0000256" key="2">
    <source>
        <dbReference type="ARBA" id="ARBA00022692"/>
    </source>
</evidence>
<comment type="subcellular location">
    <subcellularLocation>
        <location evidence="5">Cell membrane</location>
        <topology evidence="5">Multi-pass membrane protein</topology>
    </subcellularLocation>
    <subcellularLocation>
        <location evidence="1">Membrane</location>
        <topology evidence="1">Multi-pass membrane protein</topology>
    </subcellularLocation>
</comment>
<keyword evidence="2 5" id="KW-0812">Transmembrane</keyword>
<keyword evidence="6" id="KW-1003">Cell membrane</keyword>
<evidence type="ECO:0000313" key="9">
    <source>
        <dbReference type="Proteomes" id="UP000215027"/>
    </source>
</evidence>
<dbReference type="OrthoDB" id="9785113at2"/>
<dbReference type="RefSeq" id="WP_095044952.1">
    <property type="nucleotide sequence ID" value="NZ_LN890656.1"/>
</dbReference>
<dbReference type="SUPFAM" id="SSF161098">
    <property type="entry name" value="MetI-like"/>
    <property type="match status" value="1"/>
</dbReference>
<feature type="transmembrane region" description="Helical" evidence="5">
    <location>
        <begin position="91"/>
        <end position="115"/>
    </location>
</feature>
<keyword evidence="4 5" id="KW-0472">Membrane</keyword>
<keyword evidence="9" id="KW-1185">Reference proteome</keyword>
<evidence type="ECO:0000256" key="1">
    <source>
        <dbReference type="ARBA" id="ARBA00004141"/>
    </source>
</evidence>
<dbReference type="Proteomes" id="UP000215027">
    <property type="component" value="Chromosome II"/>
</dbReference>
<dbReference type="PANTHER" id="PTHR42727:SF1">
    <property type="entry name" value="PHOSPHATE TRANSPORT SYSTEM PERMEASE"/>
    <property type="match status" value="1"/>
</dbReference>
<organism evidence="8 9">
    <name type="scientific">Candidatus Promineifilum breve</name>
    <dbReference type="NCBI Taxonomy" id="1806508"/>
    <lineage>
        <taxon>Bacteria</taxon>
        <taxon>Bacillati</taxon>
        <taxon>Chloroflexota</taxon>
        <taxon>Ardenticatenia</taxon>
        <taxon>Candidatus Promineifilales</taxon>
        <taxon>Candidatus Promineifilaceae</taxon>
        <taxon>Candidatus Promineifilum</taxon>
    </lineage>
</organism>
<dbReference type="EMBL" id="LN890656">
    <property type="protein sequence ID" value="CUS05552.1"/>
    <property type="molecule type" value="Genomic_DNA"/>
</dbReference>
<dbReference type="InterPro" id="IPR000515">
    <property type="entry name" value="MetI-like"/>
</dbReference>
<dbReference type="CDD" id="cd06261">
    <property type="entry name" value="TM_PBP2"/>
    <property type="match status" value="1"/>
</dbReference>
<dbReference type="AlphaFoldDB" id="A0A160T6L6"/>
<feature type="transmembrane region" description="Helical" evidence="5">
    <location>
        <begin position="221"/>
        <end position="242"/>
    </location>
</feature>
<keyword evidence="6" id="KW-0592">Phosphate transport</keyword>
<dbReference type="Pfam" id="PF00528">
    <property type="entry name" value="BPD_transp_1"/>
    <property type="match status" value="1"/>
</dbReference>
<dbReference type="InterPro" id="IPR011864">
    <property type="entry name" value="Phosphate_PstC"/>
</dbReference>
<feature type="transmembrane region" description="Helical" evidence="5">
    <location>
        <begin position="135"/>
        <end position="158"/>
    </location>
</feature>
<feature type="domain" description="ABC transmembrane type-1" evidence="7">
    <location>
        <begin position="95"/>
        <end position="309"/>
    </location>
</feature>
<proteinExistence type="inferred from homology"/>
<dbReference type="GO" id="GO:0006817">
    <property type="term" value="P:phosphate ion transport"/>
    <property type="evidence" value="ECO:0007669"/>
    <property type="project" value="UniProtKB-KW"/>
</dbReference>
<dbReference type="KEGG" id="pbf:CFX0092_B0018"/>
<evidence type="ECO:0000256" key="5">
    <source>
        <dbReference type="RuleBase" id="RU363032"/>
    </source>
</evidence>
<dbReference type="PROSITE" id="PS50928">
    <property type="entry name" value="ABC_TM1"/>
    <property type="match status" value="1"/>
</dbReference>
<accession>A0A160T6L6</accession>
<keyword evidence="5" id="KW-0813">Transport</keyword>
<sequence length="321" mass="34169">MSSEALVNQSARAAKNEEIDVAAQLARRPRVGERIIEGLLFAAGVISILTTAGIVLVLFRDAIDFFLLDEVTLTEFLTGTRWLPQGGAFGIWPLLTSTLVVSAIAMLVGIPLGFFTAIYLSEYASPRFRAMLKPVLEILAGIPTVVLGYFALTFVTPFLRSIFGDEVVKIYNMASAGIVVGILTVPLIASLSEDALHAVPDSLRQAAYGLGATRMEASLKVVAPAALSGISAAVVVAASRAVGETMIVALAAGAGPNFTLNPFESAETMTGYMVRISGGDLSYGSIDYQSIFAIGLVVFLLTLLLNIVSQRVVKRFREVYE</sequence>
<evidence type="ECO:0000256" key="4">
    <source>
        <dbReference type="ARBA" id="ARBA00023136"/>
    </source>
</evidence>
<feature type="transmembrane region" description="Helical" evidence="5">
    <location>
        <begin position="38"/>
        <end position="59"/>
    </location>
</feature>
<dbReference type="InterPro" id="IPR035906">
    <property type="entry name" value="MetI-like_sf"/>
</dbReference>
<reference evidence="8" key="1">
    <citation type="submission" date="2016-01" db="EMBL/GenBank/DDBJ databases">
        <authorList>
            <person name="Mcilroy J.S."/>
            <person name="Karst M S."/>
            <person name="Albertsen M."/>
        </authorList>
    </citation>
    <scope>NUCLEOTIDE SEQUENCE</scope>
    <source>
        <strain evidence="8">Cfx-K</strain>
    </source>
</reference>
<keyword evidence="3 5" id="KW-1133">Transmembrane helix</keyword>
<evidence type="ECO:0000259" key="7">
    <source>
        <dbReference type="PROSITE" id="PS50928"/>
    </source>
</evidence>
<protein>
    <recommendedName>
        <fullName evidence="6">Phosphate transport system permease protein</fullName>
    </recommendedName>
</protein>
<dbReference type="PANTHER" id="PTHR42727">
    <property type="entry name" value="PHOSPHATE TRANSPORT SYSTEM PERMEASE PROTEIN"/>
    <property type="match status" value="1"/>
</dbReference>
<comment type="similarity">
    <text evidence="6">Belongs to the binding-protein-dependent transport system permease family. CysTW subfamily.</text>
</comment>
<name>A0A160T6L6_9CHLR</name>
<evidence type="ECO:0000313" key="8">
    <source>
        <dbReference type="EMBL" id="CUS05552.1"/>
    </source>
</evidence>
<dbReference type="Gene3D" id="1.10.3720.10">
    <property type="entry name" value="MetI-like"/>
    <property type="match status" value="1"/>
</dbReference>
<evidence type="ECO:0000256" key="3">
    <source>
        <dbReference type="ARBA" id="ARBA00022989"/>
    </source>
</evidence>